<feature type="region of interest" description="Disordered" evidence="1">
    <location>
        <begin position="149"/>
        <end position="175"/>
    </location>
</feature>
<dbReference type="NCBIfam" id="NF005565">
    <property type="entry name" value="PRK07235.1"/>
    <property type="match status" value="1"/>
</dbReference>
<dbReference type="InterPro" id="IPR020556">
    <property type="entry name" value="Amidase_CS"/>
</dbReference>
<dbReference type="InterPro" id="IPR000120">
    <property type="entry name" value="Amidase"/>
</dbReference>
<dbReference type="PROSITE" id="PS00571">
    <property type="entry name" value="AMIDASES"/>
    <property type="match status" value="1"/>
</dbReference>
<comment type="caution">
    <text evidence="3">The sequence shown here is derived from an EMBL/GenBank/DDBJ whole genome shotgun (WGS) entry which is preliminary data.</text>
</comment>
<feature type="domain" description="Amidase" evidence="2">
    <location>
        <begin position="68"/>
        <end position="492"/>
    </location>
</feature>
<evidence type="ECO:0000259" key="2">
    <source>
        <dbReference type="Pfam" id="PF01425"/>
    </source>
</evidence>
<dbReference type="PANTHER" id="PTHR11895:SF170">
    <property type="entry name" value="AMIDASE"/>
    <property type="match status" value="1"/>
</dbReference>
<dbReference type="Pfam" id="PF01425">
    <property type="entry name" value="Amidase"/>
    <property type="match status" value="1"/>
</dbReference>
<gene>
    <name evidence="3" type="ORF">GCM10023081_46200</name>
</gene>
<accession>A0ABP7DI15</accession>
<dbReference type="Proteomes" id="UP001500752">
    <property type="component" value="Unassembled WGS sequence"/>
</dbReference>
<organism evidence="3 4">
    <name type="scientific">Arthrobacter ginkgonis</name>
    <dbReference type="NCBI Taxonomy" id="1630594"/>
    <lineage>
        <taxon>Bacteria</taxon>
        <taxon>Bacillati</taxon>
        <taxon>Actinomycetota</taxon>
        <taxon>Actinomycetes</taxon>
        <taxon>Micrococcales</taxon>
        <taxon>Micrococcaceae</taxon>
        <taxon>Arthrobacter</taxon>
    </lineage>
</organism>
<dbReference type="EMBL" id="BAABEO010000036">
    <property type="protein sequence ID" value="GAA3704678.1"/>
    <property type="molecule type" value="Genomic_DNA"/>
</dbReference>
<dbReference type="RefSeq" id="WP_345154734.1">
    <property type="nucleotide sequence ID" value="NZ_BAABEO010000036.1"/>
</dbReference>
<dbReference type="Gene3D" id="3.90.1300.10">
    <property type="entry name" value="Amidase signature (AS) domain"/>
    <property type="match status" value="1"/>
</dbReference>
<evidence type="ECO:0000313" key="3">
    <source>
        <dbReference type="EMBL" id="GAA3704678.1"/>
    </source>
</evidence>
<protein>
    <submittedName>
        <fullName evidence="3">Amidase</fullName>
    </submittedName>
</protein>
<dbReference type="InterPro" id="IPR023631">
    <property type="entry name" value="Amidase_dom"/>
</dbReference>
<dbReference type="SUPFAM" id="SSF75304">
    <property type="entry name" value="Amidase signature (AS) enzymes"/>
    <property type="match status" value="1"/>
</dbReference>
<dbReference type="InterPro" id="IPR036928">
    <property type="entry name" value="AS_sf"/>
</dbReference>
<feature type="compositionally biased region" description="Low complexity" evidence="1">
    <location>
        <begin position="166"/>
        <end position="175"/>
    </location>
</feature>
<sequence>MARKIPTAEQLRRTNTVLGFGNSEEEILEFKKIIEGMADAYRRLDELDVPSPDVKYPRPSGSLPDPEENRLGAWAWKSKIIGAQDGPLTGKTVVIKDSVSVAGIPMRNGSAALEGFIPAEDATVVGRLLDAGATIVGKSTCESFCLSGASHTSDPGPVRNPHDPSRSSGGSSSGSAVLVATGEADLAIGSDQGGSIRMPAGWTGVYGHKPTWGLVPYTGAMTIEATVDTLGPIARSPEDLALVLDVIAGPDGLDPRQQWDLRVDAYREALTGDVEDLRVGVLTEGFGWPGHSEDDVDELVRDTAFGLRSLGCVVEEVSIPAHRDAPSIAFPIFIEGGIHAMATGEGVGLNFRGHYPADMMDAVREALKLRGSRLSPTHKLYSYIADYMSRTHGARYYAKAQNLALGLRAAYDRAFDDYDVLLMPTLPKKATTIPPRDASISTVVGSALDMLQNTCAFNITGHPATAVPLGLSDGLPVSMMLVAPHWEDARLLRLADAWHRQTASSDRAGVGAGEHA</sequence>
<dbReference type="PANTHER" id="PTHR11895">
    <property type="entry name" value="TRANSAMIDASE"/>
    <property type="match status" value="1"/>
</dbReference>
<reference evidence="4" key="1">
    <citation type="journal article" date="2019" name="Int. J. Syst. Evol. Microbiol.">
        <title>The Global Catalogue of Microorganisms (GCM) 10K type strain sequencing project: providing services to taxonomists for standard genome sequencing and annotation.</title>
        <authorList>
            <consortium name="The Broad Institute Genomics Platform"/>
            <consortium name="The Broad Institute Genome Sequencing Center for Infectious Disease"/>
            <person name="Wu L."/>
            <person name="Ma J."/>
        </authorList>
    </citation>
    <scope>NUCLEOTIDE SEQUENCE [LARGE SCALE GENOMIC DNA]</scope>
    <source>
        <strain evidence="4">JCM 30742</strain>
    </source>
</reference>
<name>A0ABP7DI15_9MICC</name>
<proteinExistence type="predicted"/>
<keyword evidence="4" id="KW-1185">Reference proteome</keyword>
<evidence type="ECO:0000256" key="1">
    <source>
        <dbReference type="SAM" id="MobiDB-lite"/>
    </source>
</evidence>
<evidence type="ECO:0000313" key="4">
    <source>
        <dbReference type="Proteomes" id="UP001500752"/>
    </source>
</evidence>